<evidence type="ECO:0000256" key="2">
    <source>
        <dbReference type="ARBA" id="ARBA00022723"/>
    </source>
</evidence>
<feature type="binding site" evidence="3">
    <location>
        <position position="138"/>
    </location>
    <ligand>
        <name>a divalent metal cation</name>
        <dbReference type="ChEBI" id="CHEBI:60240"/>
    </ligand>
</feature>
<proteinExistence type="inferred from homology"/>
<dbReference type="InterPro" id="IPR034660">
    <property type="entry name" value="DinB/YfiT-like"/>
</dbReference>
<keyword evidence="2 3" id="KW-0479">Metal-binding</keyword>
<dbReference type="AlphaFoldDB" id="A0A7X4YPK7"/>
<dbReference type="Gene3D" id="1.20.120.450">
    <property type="entry name" value="dinb family like domain"/>
    <property type="match status" value="1"/>
</dbReference>
<organism evidence="4 5">
    <name type="scientific">Paenibacillus sacheonensis</name>
    <dbReference type="NCBI Taxonomy" id="742054"/>
    <lineage>
        <taxon>Bacteria</taxon>
        <taxon>Bacillati</taxon>
        <taxon>Bacillota</taxon>
        <taxon>Bacilli</taxon>
        <taxon>Bacillales</taxon>
        <taxon>Paenibacillaceae</taxon>
        <taxon>Paenibacillus</taxon>
    </lineage>
</organism>
<dbReference type="Pfam" id="PF05163">
    <property type="entry name" value="DinB"/>
    <property type="match status" value="1"/>
</dbReference>
<dbReference type="EMBL" id="JAAAMU010000006">
    <property type="protein sequence ID" value="NBC70205.1"/>
    <property type="molecule type" value="Genomic_DNA"/>
</dbReference>
<evidence type="ECO:0000313" key="4">
    <source>
        <dbReference type="EMBL" id="NBC70205.1"/>
    </source>
</evidence>
<gene>
    <name evidence="4" type="ORF">GT003_14495</name>
</gene>
<reference evidence="4 5" key="1">
    <citation type="submission" date="2020-01" db="EMBL/GenBank/DDBJ databases">
        <title>Paenibacillus soybeanensis sp. nov. isolated from the nodules of soybean (Glycine max(L.) Merr).</title>
        <authorList>
            <person name="Wang H."/>
        </authorList>
    </citation>
    <scope>NUCLEOTIDE SEQUENCE [LARGE SCALE GENOMIC DNA]</scope>
    <source>
        <strain evidence="4 5">DSM 23054</strain>
    </source>
</reference>
<accession>A0A7X4YPK7</accession>
<keyword evidence="5" id="KW-1185">Reference proteome</keyword>
<evidence type="ECO:0000256" key="1">
    <source>
        <dbReference type="ARBA" id="ARBA00008635"/>
    </source>
</evidence>
<feature type="binding site" evidence="3">
    <location>
        <position position="142"/>
    </location>
    <ligand>
        <name>a divalent metal cation</name>
        <dbReference type="ChEBI" id="CHEBI:60240"/>
    </ligand>
</feature>
<evidence type="ECO:0000313" key="5">
    <source>
        <dbReference type="Proteomes" id="UP000558113"/>
    </source>
</evidence>
<comment type="caution">
    <text evidence="4">The sequence shown here is derived from an EMBL/GenBank/DDBJ whole genome shotgun (WGS) entry which is preliminary data.</text>
</comment>
<protein>
    <submittedName>
        <fullName evidence="4">DinB family protein</fullName>
    </submittedName>
</protein>
<sequence length="170" mass="19129">MGVLGTVKELILGDVLQELANTRRMLENLPQEHMTWKPHEKSMSMGELATHIVNLLYWQSAILVNAEFDLASVPSRREVLESPAAVLQEFDVRSREVQSMLAESSAEMLGAEWTLRNGTQIIHRQPRAVALRTFGLNHLVHHRAQLGIYLRLLDLPVPGMYGPSADELGR</sequence>
<dbReference type="SUPFAM" id="SSF109854">
    <property type="entry name" value="DinB/YfiT-like putative metalloenzymes"/>
    <property type="match status" value="1"/>
</dbReference>
<name>A0A7X4YPK7_9BACL</name>
<dbReference type="Proteomes" id="UP000558113">
    <property type="component" value="Unassembled WGS sequence"/>
</dbReference>
<evidence type="ECO:0000256" key="3">
    <source>
        <dbReference type="PIRSR" id="PIRSR607837-1"/>
    </source>
</evidence>
<comment type="similarity">
    <text evidence="1">Belongs to the DinB family.</text>
</comment>
<dbReference type="OrthoDB" id="119432at2"/>
<feature type="binding site" evidence="3">
    <location>
        <position position="51"/>
    </location>
    <ligand>
        <name>a divalent metal cation</name>
        <dbReference type="ChEBI" id="CHEBI:60240"/>
    </ligand>
</feature>
<dbReference type="InterPro" id="IPR007837">
    <property type="entry name" value="DinB"/>
</dbReference>
<dbReference type="GO" id="GO:0046872">
    <property type="term" value="F:metal ion binding"/>
    <property type="evidence" value="ECO:0007669"/>
    <property type="project" value="UniProtKB-KW"/>
</dbReference>